<comment type="caution">
    <text evidence="4">The sequence shown here is derived from an EMBL/GenBank/DDBJ whole genome shotgun (WGS) entry which is preliminary data.</text>
</comment>
<dbReference type="PROSITE" id="PS50887">
    <property type="entry name" value="GGDEF"/>
    <property type="match status" value="1"/>
</dbReference>
<dbReference type="InterPro" id="IPR000014">
    <property type="entry name" value="PAS"/>
</dbReference>
<dbReference type="SMART" id="SM00267">
    <property type="entry name" value="GGDEF"/>
    <property type="match status" value="1"/>
</dbReference>
<dbReference type="Proteomes" id="UP000247569">
    <property type="component" value="Unassembled WGS sequence"/>
</dbReference>
<dbReference type="InterPro" id="IPR013656">
    <property type="entry name" value="PAS_4"/>
</dbReference>
<reference evidence="4 5" key="1">
    <citation type="submission" date="2018-05" db="EMBL/GenBank/DDBJ databases">
        <title>Genomic Encyclopedia of Type Strains, Phase IV (KMG-IV): sequencing the most valuable type-strain genomes for metagenomic binning, comparative biology and taxonomic classification.</title>
        <authorList>
            <person name="Goeker M."/>
        </authorList>
    </citation>
    <scope>NUCLEOTIDE SEQUENCE [LARGE SCALE GENOMIC DNA]</scope>
    <source>
        <strain evidence="4 5">DSM 44704</strain>
    </source>
</reference>
<evidence type="ECO:0000259" key="2">
    <source>
        <dbReference type="PROSITE" id="PS50113"/>
    </source>
</evidence>
<dbReference type="PANTHER" id="PTHR44757:SF2">
    <property type="entry name" value="BIOFILM ARCHITECTURE MAINTENANCE PROTEIN MBAA"/>
    <property type="match status" value="1"/>
</dbReference>
<dbReference type="Gene3D" id="3.30.70.270">
    <property type="match status" value="1"/>
</dbReference>
<dbReference type="EMBL" id="QJKF01000008">
    <property type="protein sequence ID" value="PXX61557.1"/>
    <property type="molecule type" value="Genomic_DNA"/>
</dbReference>
<dbReference type="AlphaFoldDB" id="A0A318JZX3"/>
<accession>A0A318JZX3</accession>
<dbReference type="InterPro" id="IPR043128">
    <property type="entry name" value="Rev_trsase/Diguanyl_cyclase"/>
</dbReference>
<dbReference type="InterPro" id="IPR029787">
    <property type="entry name" value="Nucleotide_cyclase"/>
</dbReference>
<proteinExistence type="predicted"/>
<dbReference type="InterPro" id="IPR001610">
    <property type="entry name" value="PAC"/>
</dbReference>
<feature type="domain" description="PAS" evidence="1">
    <location>
        <begin position="144"/>
        <end position="214"/>
    </location>
</feature>
<dbReference type="NCBIfam" id="TIGR00229">
    <property type="entry name" value="sensory_box"/>
    <property type="match status" value="1"/>
</dbReference>
<feature type="domain" description="GGDEF" evidence="3">
    <location>
        <begin position="295"/>
        <end position="430"/>
    </location>
</feature>
<dbReference type="CDD" id="cd01949">
    <property type="entry name" value="GGDEF"/>
    <property type="match status" value="1"/>
</dbReference>
<organism evidence="4 5">
    <name type="scientific">Nocardia tenerifensis</name>
    <dbReference type="NCBI Taxonomy" id="228006"/>
    <lineage>
        <taxon>Bacteria</taxon>
        <taxon>Bacillati</taxon>
        <taxon>Actinomycetota</taxon>
        <taxon>Actinomycetes</taxon>
        <taxon>Mycobacteriales</taxon>
        <taxon>Nocardiaceae</taxon>
        <taxon>Nocardia</taxon>
    </lineage>
</organism>
<dbReference type="SMART" id="SM00086">
    <property type="entry name" value="PAC"/>
    <property type="match status" value="1"/>
</dbReference>
<dbReference type="CDD" id="cd00130">
    <property type="entry name" value="PAS"/>
    <property type="match status" value="1"/>
</dbReference>
<dbReference type="SUPFAM" id="SSF55073">
    <property type="entry name" value="Nucleotide cyclase"/>
    <property type="match status" value="1"/>
</dbReference>
<evidence type="ECO:0000259" key="1">
    <source>
        <dbReference type="PROSITE" id="PS50112"/>
    </source>
</evidence>
<keyword evidence="5" id="KW-1185">Reference proteome</keyword>
<dbReference type="SMART" id="SM00091">
    <property type="entry name" value="PAS"/>
    <property type="match status" value="1"/>
</dbReference>
<evidence type="ECO:0000313" key="4">
    <source>
        <dbReference type="EMBL" id="PXX61557.1"/>
    </source>
</evidence>
<name>A0A318JZX3_9NOCA</name>
<dbReference type="InterPro" id="IPR000700">
    <property type="entry name" value="PAS-assoc_C"/>
</dbReference>
<protein>
    <submittedName>
        <fullName evidence="4">PAS domain S-box-containing protein/diguanylate cyclase (GGDEF)-like protein</fullName>
    </submittedName>
</protein>
<dbReference type="InterPro" id="IPR035965">
    <property type="entry name" value="PAS-like_dom_sf"/>
</dbReference>
<dbReference type="Pfam" id="PF08448">
    <property type="entry name" value="PAS_4"/>
    <property type="match status" value="1"/>
</dbReference>
<dbReference type="NCBIfam" id="TIGR00254">
    <property type="entry name" value="GGDEF"/>
    <property type="match status" value="1"/>
</dbReference>
<feature type="domain" description="PAC" evidence="2">
    <location>
        <begin position="218"/>
        <end position="270"/>
    </location>
</feature>
<gene>
    <name evidence="4" type="ORF">DFR70_108115</name>
</gene>
<dbReference type="PROSITE" id="PS50113">
    <property type="entry name" value="PAC"/>
    <property type="match status" value="1"/>
</dbReference>
<evidence type="ECO:0000259" key="3">
    <source>
        <dbReference type="PROSITE" id="PS50887"/>
    </source>
</evidence>
<dbReference type="PANTHER" id="PTHR44757">
    <property type="entry name" value="DIGUANYLATE CYCLASE DGCP"/>
    <property type="match status" value="1"/>
</dbReference>
<dbReference type="InterPro" id="IPR000160">
    <property type="entry name" value="GGDEF_dom"/>
</dbReference>
<dbReference type="Pfam" id="PF00990">
    <property type="entry name" value="GGDEF"/>
    <property type="match status" value="1"/>
</dbReference>
<dbReference type="PROSITE" id="PS50112">
    <property type="entry name" value="PAS"/>
    <property type="match status" value="1"/>
</dbReference>
<sequence length="430" mass="45531">MGSHELAMRWAEALDGAVAPTLTRSQIEDMLAGVGAALQAVVLGTAELTVAREAASVLVAANYRDAVAVSRSVVVICHDLVADLCPTPVGPDYERIRDRAVVVAAEFAAGFTAALRTAALAEQEATLVATLAAAQEAEAKRQLSEARFAAVFAGASVGIGTIDVTGRVLDANVAMADMLGLSVDVMPGRTVDALLGPANIGRAFAELQRLLNGEADRFRLETDHLRPDGTVTTIDLSMSAVRDSAGQVRFLIGVAVDITERKQLADRLWHDANHDSLTGLPNRTLFFDRLANASPPIGVCYLDLDGFKEINDVWGHTVGDKVLRVVGQRLSAAVEPVDGLVARLGGDEFIVLIEKCTGAGTLAEVSGWLSRALVAPIEVEGHLVTVAASIGTVFLDDVPAAPDQLMHAADTAMYRNKAAQGMRESRFRHR</sequence>
<dbReference type="InterPro" id="IPR052155">
    <property type="entry name" value="Biofilm_reg_signaling"/>
</dbReference>
<dbReference type="SUPFAM" id="SSF55785">
    <property type="entry name" value="PYP-like sensor domain (PAS domain)"/>
    <property type="match status" value="1"/>
</dbReference>
<dbReference type="Gene3D" id="3.30.450.20">
    <property type="entry name" value="PAS domain"/>
    <property type="match status" value="1"/>
</dbReference>
<evidence type="ECO:0000313" key="5">
    <source>
        <dbReference type="Proteomes" id="UP000247569"/>
    </source>
</evidence>